<evidence type="ECO:0000313" key="2">
    <source>
        <dbReference type="EMBL" id="AUX10790.1"/>
    </source>
</evidence>
<keyword evidence="1" id="KW-1133">Transmembrane helix</keyword>
<gene>
    <name evidence="2" type="ORF">AArcSl_3184</name>
</gene>
<dbReference type="GeneID" id="37879549"/>
<reference evidence="3" key="1">
    <citation type="submission" date="2017-11" db="EMBL/GenBank/DDBJ databases">
        <title>Phenotypic and genomic properties of facultatively anaerobic sulfur-reducing natronoarchaea from hypersaline soda lakes.</title>
        <authorList>
            <person name="Sorokin D.Y."/>
            <person name="Kublanov I.V."/>
            <person name="Roman P."/>
            <person name="Sinninghe Damste J.S."/>
            <person name="Golyshin P.N."/>
            <person name="Rojo D."/>
            <person name="Ciordia S."/>
            <person name="Mena M.D.C."/>
            <person name="Ferrer M."/>
            <person name="Messina E."/>
            <person name="Smedile F."/>
            <person name="La Spada G."/>
            <person name="La Cono V."/>
            <person name="Yakimov M.M."/>
        </authorList>
    </citation>
    <scope>NUCLEOTIDE SEQUENCE [LARGE SCALE GENOMIC DNA]</scope>
    <source>
        <strain evidence="3">AArc-Sl</strain>
    </source>
</reference>
<feature type="transmembrane region" description="Helical" evidence="1">
    <location>
        <begin position="85"/>
        <end position="104"/>
    </location>
</feature>
<dbReference type="RefSeq" id="WP_119821413.1">
    <property type="nucleotide sequence ID" value="NZ_CP025066.1"/>
</dbReference>
<keyword evidence="3" id="KW-1185">Reference proteome</keyword>
<evidence type="ECO:0000256" key="1">
    <source>
        <dbReference type="SAM" id="Phobius"/>
    </source>
</evidence>
<protein>
    <submittedName>
        <fullName evidence="2">Uncharacterized protein</fullName>
    </submittedName>
</protein>
<organism evidence="2 3">
    <name type="scientific">Halalkaliarchaeum desulfuricum</name>
    <dbReference type="NCBI Taxonomy" id="2055893"/>
    <lineage>
        <taxon>Archaea</taxon>
        <taxon>Methanobacteriati</taxon>
        <taxon>Methanobacteriota</taxon>
        <taxon>Stenosarchaea group</taxon>
        <taxon>Halobacteria</taxon>
        <taxon>Halobacteriales</taxon>
        <taxon>Haloferacaceae</taxon>
        <taxon>Halalkaliarchaeum</taxon>
    </lineage>
</organism>
<proteinExistence type="predicted"/>
<keyword evidence="1" id="KW-0472">Membrane</keyword>
<evidence type="ECO:0000313" key="3">
    <source>
        <dbReference type="Proteomes" id="UP000263012"/>
    </source>
</evidence>
<feature type="transmembrane region" description="Helical" evidence="1">
    <location>
        <begin position="12"/>
        <end position="36"/>
    </location>
</feature>
<dbReference type="KEGG" id="hdf:AArcSl_3184"/>
<accession>A0A343TNW8</accession>
<dbReference type="Proteomes" id="UP000263012">
    <property type="component" value="Chromosome"/>
</dbReference>
<feature type="transmembrane region" description="Helical" evidence="1">
    <location>
        <begin position="42"/>
        <end position="64"/>
    </location>
</feature>
<dbReference type="AlphaFoldDB" id="A0A343TNW8"/>
<dbReference type="EMBL" id="CP025066">
    <property type="protein sequence ID" value="AUX10790.1"/>
    <property type="molecule type" value="Genomic_DNA"/>
</dbReference>
<sequence>MRLRNRDGTPIDPVPFLVVALLAVTIAIAWGPVYLLGLSVDLPVAVGISVGIAVASVAVAYHRLVWTANPTVREEVPAEVRFRKFLYAILVGVIVVLALFAIQVR</sequence>
<keyword evidence="1" id="KW-0812">Transmembrane</keyword>
<name>A0A343TNW8_9EURY</name>